<protein>
    <submittedName>
        <fullName evidence="2">Glycosyltransferase family 25 protein</fullName>
    </submittedName>
</protein>
<dbReference type="EMBL" id="JAHLFE010000010">
    <property type="protein sequence ID" value="MBU3843318.1"/>
    <property type="molecule type" value="Genomic_DNA"/>
</dbReference>
<sequence length="247" mass="28578">MALKIFVINLARSLDRREHVAQMMAQFGLDFEFFNATDGRQLTAEQLKRCQLQPQIVLPLRFGRKTIFENQLTPAEVGCAFSHLRLYQHIIDLGLEEAVILEDDIVLYPPALLALENLDRIREPWDVVDITFHEGLKNLPCARKYRFGSQNEFYFQRAGLHCPALNVLFNQRRLVGNAVFYVIKRSGCQRLLELGYPVRLPADYLLGYLAYNELKMFRAYPLKEFYTVADVDSTIGGDERHHNLVRG</sequence>
<feature type="domain" description="Glycosyl transferase family 25" evidence="1">
    <location>
        <begin position="4"/>
        <end position="205"/>
    </location>
</feature>
<evidence type="ECO:0000313" key="2">
    <source>
        <dbReference type="EMBL" id="MBU3843318.1"/>
    </source>
</evidence>
<dbReference type="InterPro" id="IPR002654">
    <property type="entry name" value="Glyco_trans_25"/>
</dbReference>
<dbReference type="Proteomes" id="UP000733611">
    <property type="component" value="Unassembled WGS sequence"/>
</dbReference>
<dbReference type="AlphaFoldDB" id="A0A948TEU3"/>
<reference evidence="2" key="2">
    <citation type="submission" date="2021-04" db="EMBL/GenBank/DDBJ databases">
        <authorList>
            <person name="Gilroy R."/>
        </authorList>
    </citation>
    <scope>NUCLEOTIDE SEQUENCE</scope>
    <source>
        <strain evidence="2">378</strain>
    </source>
</reference>
<dbReference type="Pfam" id="PF01755">
    <property type="entry name" value="Glyco_transf_25"/>
    <property type="match status" value="1"/>
</dbReference>
<organism evidence="2 3">
    <name type="scientific">Candidatus Anaerobiospirillum pullicola</name>
    <dbReference type="NCBI Taxonomy" id="2838451"/>
    <lineage>
        <taxon>Bacteria</taxon>
        <taxon>Pseudomonadati</taxon>
        <taxon>Pseudomonadota</taxon>
        <taxon>Gammaproteobacteria</taxon>
        <taxon>Aeromonadales</taxon>
        <taxon>Succinivibrionaceae</taxon>
        <taxon>Anaerobiospirillum</taxon>
    </lineage>
</organism>
<evidence type="ECO:0000259" key="1">
    <source>
        <dbReference type="Pfam" id="PF01755"/>
    </source>
</evidence>
<gene>
    <name evidence="2" type="ORF">H9847_00365</name>
</gene>
<reference evidence="2" key="1">
    <citation type="journal article" date="2021" name="PeerJ">
        <title>Extensive microbial diversity within the chicken gut microbiome revealed by metagenomics and culture.</title>
        <authorList>
            <person name="Gilroy R."/>
            <person name="Ravi A."/>
            <person name="Getino M."/>
            <person name="Pursley I."/>
            <person name="Horton D.L."/>
            <person name="Alikhan N.F."/>
            <person name="Baker D."/>
            <person name="Gharbi K."/>
            <person name="Hall N."/>
            <person name="Watson M."/>
            <person name="Adriaenssens E.M."/>
            <person name="Foster-Nyarko E."/>
            <person name="Jarju S."/>
            <person name="Secka A."/>
            <person name="Antonio M."/>
            <person name="Oren A."/>
            <person name="Chaudhuri R.R."/>
            <person name="La Ragione R."/>
            <person name="Hildebrand F."/>
            <person name="Pallen M.J."/>
        </authorList>
    </citation>
    <scope>NUCLEOTIDE SEQUENCE</scope>
    <source>
        <strain evidence="2">378</strain>
    </source>
</reference>
<comment type="caution">
    <text evidence="2">The sequence shown here is derived from an EMBL/GenBank/DDBJ whole genome shotgun (WGS) entry which is preliminary data.</text>
</comment>
<name>A0A948TEU3_9GAMM</name>
<accession>A0A948TEU3</accession>
<dbReference type="CDD" id="cd06532">
    <property type="entry name" value="Glyco_transf_25"/>
    <property type="match status" value="1"/>
</dbReference>
<proteinExistence type="predicted"/>
<evidence type="ECO:0000313" key="3">
    <source>
        <dbReference type="Proteomes" id="UP000733611"/>
    </source>
</evidence>